<dbReference type="PANTHER" id="PTHR43420:SF12">
    <property type="entry name" value="N-ACETYLTRANSFERASE DOMAIN-CONTAINING PROTEIN"/>
    <property type="match status" value="1"/>
</dbReference>
<sequence>MNFRLANMDDLPQLKAIYEKIIKKMNKDNIQIWDEIYPCEFFGDDIENNRLYVLVETNEIVSAFALCDSNAGAEYVKWENKHDKALYIDRLGVNVNYTKKGIGSIMLHKAIALAREKGAHYLRLFVVDINEPAVNLYIKNGFVRVPGIYDKKIDGDLVLHEFGFEIKTAM</sequence>
<dbReference type="AlphaFoldDB" id="A0A212JK88"/>
<proteinExistence type="predicted"/>
<evidence type="ECO:0000256" key="1">
    <source>
        <dbReference type="ARBA" id="ARBA00022679"/>
    </source>
</evidence>
<dbReference type="GO" id="GO:0016747">
    <property type="term" value="F:acyltransferase activity, transferring groups other than amino-acyl groups"/>
    <property type="evidence" value="ECO:0007669"/>
    <property type="project" value="InterPro"/>
</dbReference>
<keyword evidence="2" id="KW-0012">Acyltransferase</keyword>
<accession>A0A212JK88</accession>
<dbReference type="Pfam" id="PF00583">
    <property type="entry name" value="Acetyltransf_1"/>
    <property type="match status" value="1"/>
</dbReference>
<protein>
    <submittedName>
        <fullName evidence="4">Acetyltransferase</fullName>
    </submittedName>
</protein>
<dbReference type="SUPFAM" id="SSF55729">
    <property type="entry name" value="Acyl-CoA N-acyltransferases (Nat)"/>
    <property type="match status" value="1"/>
</dbReference>
<dbReference type="InterPro" id="IPR050680">
    <property type="entry name" value="YpeA/RimI_acetyltransf"/>
</dbReference>
<reference evidence="4" key="1">
    <citation type="submission" date="2016-04" db="EMBL/GenBank/DDBJ databases">
        <authorList>
            <person name="Evans L.H."/>
            <person name="Alamgir A."/>
            <person name="Owens N."/>
            <person name="Weber N.D."/>
            <person name="Virtaneva K."/>
            <person name="Barbian K."/>
            <person name="Babar A."/>
            <person name="Rosenke K."/>
        </authorList>
    </citation>
    <scope>NUCLEOTIDE SEQUENCE</scope>
    <source>
        <strain evidence="4">86</strain>
    </source>
</reference>
<dbReference type="InterPro" id="IPR016181">
    <property type="entry name" value="Acyl_CoA_acyltransferase"/>
</dbReference>
<dbReference type="PROSITE" id="PS51186">
    <property type="entry name" value="GNAT"/>
    <property type="match status" value="1"/>
</dbReference>
<evidence type="ECO:0000256" key="2">
    <source>
        <dbReference type="ARBA" id="ARBA00023315"/>
    </source>
</evidence>
<keyword evidence="1 4" id="KW-0808">Transferase</keyword>
<name>A0A212JK88_9FIRM</name>
<dbReference type="EMBL" id="FLUN01000001">
    <property type="protein sequence ID" value="SBV99830.1"/>
    <property type="molecule type" value="Genomic_DNA"/>
</dbReference>
<dbReference type="Gene3D" id="3.40.630.30">
    <property type="match status" value="1"/>
</dbReference>
<evidence type="ECO:0000313" key="4">
    <source>
        <dbReference type="EMBL" id="SBV99830.1"/>
    </source>
</evidence>
<dbReference type="CDD" id="cd04301">
    <property type="entry name" value="NAT_SF"/>
    <property type="match status" value="1"/>
</dbReference>
<evidence type="ECO:0000259" key="3">
    <source>
        <dbReference type="PROSITE" id="PS51186"/>
    </source>
</evidence>
<dbReference type="InterPro" id="IPR000182">
    <property type="entry name" value="GNAT_dom"/>
</dbReference>
<gene>
    <name evidence="4" type="ORF">KL86CLO1_11262</name>
</gene>
<organism evidence="4">
    <name type="scientific">uncultured Eubacteriales bacterium</name>
    <dbReference type="NCBI Taxonomy" id="172733"/>
    <lineage>
        <taxon>Bacteria</taxon>
        <taxon>Bacillati</taxon>
        <taxon>Bacillota</taxon>
        <taxon>Clostridia</taxon>
        <taxon>Eubacteriales</taxon>
        <taxon>environmental samples</taxon>
    </lineage>
</organism>
<feature type="domain" description="N-acetyltransferase" evidence="3">
    <location>
        <begin position="1"/>
        <end position="165"/>
    </location>
</feature>
<dbReference type="PANTHER" id="PTHR43420">
    <property type="entry name" value="ACETYLTRANSFERASE"/>
    <property type="match status" value="1"/>
</dbReference>